<dbReference type="InterPro" id="IPR036460">
    <property type="entry name" value="Cu_amine_oxidase_C_sf"/>
</dbReference>
<dbReference type="InterPro" id="IPR015798">
    <property type="entry name" value="Cu_amine_oxidase_C"/>
</dbReference>
<evidence type="ECO:0000313" key="2">
    <source>
        <dbReference type="EMBL" id="SVD48727.1"/>
    </source>
</evidence>
<dbReference type="GO" id="GO:0005507">
    <property type="term" value="F:copper ion binding"/>
    <property type="evidence" value="ECO:0007669"/>
    <property type="project" value="InterPro"/>
</dbReference>
<dbReference type="Pfam" id="PF01179">
    <property type="entry name" value="Cu_amine_oxid"/>
    <property type="match status" value="1"/>
</dbReference>
<feature type="domain" description="Copper amine oxidase catalytic" evidence="1">
    <location>
        <begin position="1"/>
        <end position="28"/>
    </location>
</feature>
<name>A0A382VQC9_9ZZZZ</name>
<dbReference type="GO" id="GO:0008131">
    <property type="term" value="F:primary methylamine oxidase activity"/>
    <property type="evidence" value="ECO:0007669"/>
    <property type="project" value="InterPro"/>
</dbReference>
<dbReference type="GO" id="GO:0048038">
    <property type="term" value="F:quinone binding"/>
    <property type="evidence" value="ECO:0007669"/>
    <property type="project" value="InterPro"/>
</dbReference>
<accession>A0A382VQC9</accession>
<proteinExistence type="predicted"/>
<dbReference type="AlphaFoldDB" id="A0A382VQC9"/>
<dbReference type="SUPFAM" id="SSF49998">
    <property type="entry name" value="Amine oxidase catalytic domain"/>
    <property type="match status" value="1"/>
</dbReference>
<dbReference type="Gene3D" id="2.70.98.20">
    <property type="entry name" value="Copper amine oxidase, catalytic domain"/>
    <property type="match status" value="1"/>
</dbReference>
<dbReference type="GO" id="GO:0009308">
    <property type="term" value="P:amine metabolic process"/>
    <property type="evidence" value="ECO:0007669"/>
    <property type="project" value="InterPro"/>
</dbReference>
<sequence>PEDWPVMPVEYCGFHLIPVGFFDKNPTINLPPTCKGNSKSNKEN</sequence>
<organism evidence="2">
    <name type="scientific">marine metagenome</name>
    <dbReference type="NCBI Taxonomy" id="408172"/>
    <lineage>
        <taxon>unclassified sequences</taxon>
        <taxon>metagenomes</taxon>
        <taxon>ecological metagenomes</taxon>
    </lineage>
</organism>
<reference evidence="2" key="1">
    <citation type="submission" date="2018-05" db="EMBL/GenBank/DDBJ databases">
        <authorList>
            <person name="Lanie J.A."/>
            <person name="Ng W.-L."/>
            <person name="Kazmierczak K.M."/>
            <person name="Andrzejewski T.M."/>
            <person name="Davidsen T.M."/>
            <person name="Wayne K.J."/>
            <person name="Tettelin H."/>
            <person name="Glass J.I."/>
            <person name="Rusch D."/>
            <person name="Podicherti R."/>
            <person name="Tsui H.-C.T."/>
            <person name="Winkler M.E."/>
        </authorList>
    </citation>
    <scope>NUCLEOTIDE SEQUENCE</scope>
</reference>
<dbReference type="EMBL" id="UINC01153807">
    <property type="protein sequence ID" value="SVD48727.1"/>
    <property type="molecule type" value="Genomic_DNA"/>
</dbReference>
<protein>
    <recommendedName>
        <fullName evidence="1">Copper amine oxidase catalytic domain-containing protein</fullName>
    </recommendedName>
</protein>
<evidence type="ECO:0000259" key="1">
    <source>
        <dbReference type="Pfam" id="PF01179"/>
    </source>
</evidence>
<feature type="non-terminal residue" evidence="2">
    <location>
        <position position="1"/>
    </location>
</feature>
<gene>
    <name evidence="2" type="ORF">METZ01_LOCUS401581</name>
</gene>